<feature type="region of interest" description="Disordered" evidence="1">
    <location>
        <begin position="27"/>
        <end position="59"/>
    </location>
</feature>
<name>A0A9E6Y2F7_9ACTN</name>
<feature type="signal peptide" evidence="2">
    <location>
        <begin position="1"/>
        <end position="17"/>
    </location>
</feature>
<dbReference type="AlphaFoldDB" id="A0A9E6Y2F7"/>
<sequence length="181" mass="18416">MPRLATAVLAVAALLFAAGCGGGKNPVEGQTTPANVSTTPTTPGPGPAGTTTTNPPKAPDAKAQAARLRACVGGEPAETYKWFQPVVDYAQSVGGDGFTATLDGKPVTLVTFPVTRAAQLAYQNVTDRLILLQQRRPTDYATVSATASQVVGNVLEVTTQGALSAEASQTVLSCVTTTAKA</sequence>
<dbReference type="KEGG" id="sbae:DSM104329_05073"/>
<organism evidence="3 4">
    <name type="scientific">Capillimicrobium parvum</name>
    <dbReference type="NCBI Taxonomy" id="2884022"/>
    <lineage>
        <taxon>Bacteria</taxon>
        <taxon>Bacillati</taxon>
        <taxon>Actinomycetota</taxon>
        <taxon>Thermoleophilia</taxon>
        <taxon>Solirubrobacterales</taxon>
        <taxon>Capillimicrobiaceae</taxon>
        <taxon>Capillimicrobium</taxon>
    </lineage>
</organism>
<evidence type="ECO:0000256" key="2">
    <source>
        <dbReference type="SAM" id="SignalP"/>
    </source>
</evidence>
<feature type="compositionally biased region" description="Low complexity" evidence="1">
    <location>
        <begin position="48"/>
        <end position="59"/>
    </location>
</feature>
<dbReference type="EMBL" id="CP087164">
    <property type="protein sequence ID" value="UGS38643.1"/>
    <property type="molecule type" value="Genomic_DNA"/>
</dbReference>
<evidence type="ECO:0000313" key="3">
    <source>
        <dbReference type="EMBL" id="UGS38643.1"/>
    </source>
</evidence>
<feature type="chain" id="PRO_5039425579" description="Lipoprotein" evidence="2">
    <location>
        <begin position="18"/>
        <end position="181"/>
    </location>
</feature>
<dbReference type="Proteomes" id="UP001162834">
    <property type="component" value="Chromosome"/>
</dbReference>
<proteinExistence type="predicted"/>
<reference evidence="3" key="1">
    <citation type="journal article" date="2022" name="Int. J. Syst. Evol. Microbiol.">
        <title>Pseudomonas aegrilactucae sp. nov. and Pseudomonas morbosilactucae sp. nov., pathogens causing bacterial rot of lettuce in Japan.</title>
        <authorList>
            <person name="Sawada H."/>
            <person name="Fujikawa T."/>
            <person name="Satou M."/>
        </authorList>
    </citation>
    <scope>NUCLEOTIDE SEQUENCE</scope>
    <source>
        <strain evidence="3">0166_1</strain>
    </source>
</reference>
<dbReference type="RefSeq" id="WP_259312661.1">
    <property type="nucleotide sequence ID" value="NZ_CP087164.1"/>
</dbReference>
<evidence type="ECO:0008006" key="5">
    <source>
        <dbReference type="Google" id="ProtNLM"/>
    </source>
</evidence>
<evidence type="ECO:0000256" key="1">
    <source>
        <dbReference type="SAM" id="MobiDB-lite"/>
    </source>
</evidence>
<dbReference type="PROSITE" id="PS51257">
    <property type="entry name" value="PROKAR_LIPOPROTEIN"/>
    <property type="match status" value="1"/>
</dbReference>
<evidence type="ECO:0000313" key="4">
    <source>
        <dbReference type="Proteomes" id="UP001162834"/>
    </source>
</evidence>
<keyword evidence="4" id="KW-1185">Reference proteome</keyword>
<protein>
    <recommendedName>
        <fullName evidence="5">Lipoprotein</fullName>
    </recommendedName>
</protein>
<feature type="compositionally biased region" description="Low complexity" evidence="1">
    <location>
        <begin position="31"/>
        <end position="41"/>
    </location>
</feature>
<accession>A0A9E6Y2F7</accession>
<keyword evidence="2" id="KW-0732">Signal</keyword>
<gene>
    <name evidence="3" type="ORF">DSM104329_05073</name>
</gene>